<dbReference type="Gene3D" id="3.10.105.10">
    <property type="entry name" value="Dipeptide-binding Protein, Domain 3"/>
    <property type="match status" value="1"/>
</dbReference>
<dbReference type="SUPFAM" id="SSF53850">
    <property type="entry name" value="Periplasmic binding protein-like II"/>
    <property type="match status" value="1"/>
</dbReference>
<dbReference type="InterPro" id="IPR030678">
    <property type="entry name" value="Peptide/Ni-bd"/>
</dbReference>
<dbReference type="InterPro" id="IPR039424">
    <property type="entry name" value="SBP_5"/>
</dbReference>
<feature type="signal peptide" evidence="5">
    <location>
        <begin position="1"/>
        <end position="27"/>
    </location>
</feature>
<dbReference type="PIRSF" id="PIRSF002741">
    <property type="entry name" value="MppA"/>
    <property type="match status" value="1"/>
</dbReference>
<keyword evidence="8" id="KW-1185">Reference proteome</keyword>
<dbReference type="AlphaFoldDB" id="A0A4S3MUK5"/>
<comment type="similarity">
    <text evidence="2">Belongs to the bacterial solute-binding protein 5 family.</text>
</comment>
<protein>
    <submittedName>
        <fullName evidence="7">Peptide ABC transporter substrate-binding protein</fullName>
    </submittedName>
</protein>
<dbReference type="GO" id="GO:0043190">
    <property type="term" value="C:ATP-binding cassette (ABC) transporter complex"/>
    <property type="evidence" value="ECO:0007669"/>
    <property type="project" value="InterPro"/>
</dbReference>
<feature type="domain" description="Solute-binding protein family 5" evidence="6">
    <location>
        <begin position="72"/>
        <end position="455"/>
    </location>
</feature>
<dbReference type="PROSITE" id="PS01040">
    <property type="entry name" value="SBP_BACTERIAL_5"/>
    <property type="match status" value="1"/>
</dbReference>
<evidence type="ECO:0000259" key="6">
    <source>
        <dbReference type="Pfam" id="PF00496"/>
    </source>
</evidence>
<keyword evidence="3" id="KW-0813">Transport</keyword>
<dbReference type="InterPro" id="IPR023765">
    <property type="entry name" value="SBP_5_CS"/>
</dbReference>
<dbReference type="OrthoDB" id="9803988at2"/>
<dbReference type="InterPro" id="IPR000914">
    <property type="entry name" value="SBP_5_dom"/>
</dbReference>
<evidence type="ECO:0000313" key="7">
    <source>
        <dbReference type="EMBL" id="THD85615.1"/>
    </source>
</evidence>
<reference evidence="7 8" key="1">
    <citation type="submission" date="2019-04" db="EMBL/GenBank/DDBJ databases">
        <title>Draft genome sequence of Gemmobacter aestuarii sp. nov.</title>
        <authorList>
            <person name="Hameed A."/>
            <person name="Lin S.-Y."/>
            <person name="Shahina M."/>
            <person name="Lai W.-A."/>
            <person name="Young C.-C."/>
        </authorList>
    </citation>
    <scope>NUCLEOTIDE SEQUENCE [LARGE SCALE GENOMIC DNA]</scope>
    <source>
        <strain evidence="7 8">CC-PW-75</strain>
    </source>
</reference>
<evidence type="ECO:0000313" key="8">
    <source>
        <dbReference type="Proteomes" id="UP000309450"/>
    </source>
</evidence>
<name>A0A4S3MUK5_9RHOB</name>
<gene>
    <name evidence="7" type="ORF">E7811_07975</name>
</gene>
<dbReference type="PANTHER" id="PTHR30290">
    <property type="entry name" value="PERIPLASMIC BINDING COMPONENT OF ABC TRANSPORTER"/>
    <property type="match status" value="1"/>
</dbReference>
<dbReference type="GO" id="GO:1904680">
    <property type="term" value="F:peptide transmembrane transporter activity"/>
    <property type="evidence" value="ECO:0007669"/>
    <property type="project" value="TreeGrafter"/>
</dbReference>
<dbReference type="GO" id="GO:0015833">
    <property type="term" value="P:peptide transport"/>
    <property type="evidence" value="ECO:0007669"/>
    <property type="project" value="TreeGrafter"/>
</dbReference>
<evidence type="ECO:0000256" key="2">
    <source>
        <dbReference type="ARBA" id="ARBA00005695"/>
    </source>
</evidence>
<dbReference type="RefSeq" id="WP_136393986.1">
    <property type="nucleotide sequence ID" value="NZ_SSND01000001.1"/>
</dbReference>
<evidence type="ECO:0000256" key="5">
    <source>
        <dbReference type="SAM" id="SignalP"/>
    </source>
</evidence>
<evidence type="ECO:0000256" key="4">
    <source>
        <dbReference type="ARBA" id="ARBA00022729"/>
    </source>
</evidence>
<dbReference type="CDD" id="cd08504">
    <property type="entry name" value="PBP2_OppA"/>
    <property type="match status" value="1"/>
</dbReference>
<dbReference type="FunFam" id="3.90.76.10:FF:000001">
    <property type="entry name" value="Oligopeptide ABC transporter substrate-binding protein"/>
    <property type="match status" value="1"/>
</dbReference>
<evidence type="ECO:0000256" key="3">
    <source>
        <dbReference type="ARBA" id="ARBA00022448"/>
    </source>
</evidence>
<organism evidence="7 8">
    <name type="scientific">Aliigemmobacter aestuarii</name>
    <dbReference type="NCBI Taxonomy" id="1445661"/>
    <lineage>
        <taxon>Bacteria</taxon>
        <taxon>Pseudomonadati</taxon>
        <taxon>Pseudomonadota</taxon>
        <taxon>Alphaproteobacteria</taxon>
        <taxon>Rhodobacterales</taxon>
        <taxon>Paracoccaceae</taxon>
        <taxon>Aliigemmobacter</taxon>
    </lineage>
</organism>
<accession>A0A4S3MUK5</accession>
<evidence type="ECO:0000256" key="1">
    <source>
        <dbReference type="ARBA" id="ARBA00004418"/>
    </source>
</evidence>
<dbReference type="GO" id="GO:0030288">
    <property type="term" value="C:outer membrane-bounded periplasmic space"/>
    <property type="evidence" value="ECO:0007669"/>
    <property type="project" value="TreeGrafter"/>
</dbReference>
<keyword evidence="4 5" id="KW-0732">Signal</keyword>
<dbReference type="Gene3D" id="3.90.76.10">
    <property type="entry name" value="Dipeptide-binding Protein, Domain 1"/>
    <property type="match status" value="1"/>
</dbReference>
<proteinExistence type="inferred from homology"/>
<comment type="caution">
    <text evidence="7">The sequence shown here is derived from an EMBL/GenBank/DDBJ whole genome shotgun (WGS) entry which is preliminary data.</text>
</comment>
<dbReference type="Pfam" id="PF00496">
    <property type="entry name" value="SBP_bac_5"/>
    <property type="match status" value="1"/>
</dbReference>
<feature type="chain" id="PRO_5020836742" evidence="5">
    <location>
        <begin position="28"/>
        <end position="533"/>
    </location>
</feature>
<sequence length="533" mass="57852">MKGTGLSNWLASAAMALALAVASPALATDGVLDRGIGSEWSSLDPHVNFDAAAGWIQSDAYEGLVNFDGEGKVIPGAAESWEVSEDGKTYTFRLREGLKWSNGDPLVAQQFVDGILRTLNPETASEKGYYFYSVIQIKGAEALANGETTDPATLGVTAPDDRTVVVEMETPAPHILDIMGSFQVAPLHGPSYAEAGSAVFIDPAKVVGNGAYVIKEVVPQSHVLLEANPNYWDAANVSIKQVKYHVTEDVVTELKRFQAGEIDITYDIPVNQIDQLKADMPDEVIIGPSTEVTYYTFNLTKPELQNIDVRRALSLAIDRELLQEKIVKGGAIPSYSYAGGFDPTYQGPTIPEASMTQADRNAKAQELMAAAGFGPDNPLKLNIVTTVAEDRIRLAQGISLMWKQTLGVEASVESLERKAWLDSFYAGTWDVFADNLVGDFAGAETFLAYMRPSADAGYNWDKPEFDAQMDVAASKADRAERNVELAKAEQILLDDVLFAPIAIEPFRRLVSKKVKGYAVSVAGYNNSQFLSLE</sequence>
<dbReference type="Gene3D" id="3.40.190.10">
    <property type="entry name" value="Periplasmic binding protein-like II"/>
    <property type="match status" value="1"/>
</dbReference>
<dbReference type="Proteomes" id="UP000309450">
    <property type="component" value="Unassembled WGS sequence"/>
</dbReference>
<dbReference type="PANTHER" id="PTHR30290:SF10">
    <property type="entry name" value="PERIPLASMIC OLIGOPEPTIDE-BINDING PROTEIN-RELATED"/>
    <property type="match status" value="1"/>
</dbReference>
<dbReference type="EMBL" id="SSND01000001">
    <property type="protein sequence ID" value="THD85615.1"/>
    <property type="molecule type" value="Genomic_DNA"/>
</dbReference>
<comment type="subcellular location">
    <subcellularLocation>
        <location evidence="1">Periplasm</location>
    </subcellularLocation>
</comment>